<gene>
    <name evidence="12" type="ORF">JOF36_002516</name>
</gene>
<keyword evidence="6 11" id="KW-0812">Transmembrane</keyword>
<evidence type="ECO:0000313" key="12">
    <source>
        <dbReference type="EMBL" id="MBP2366820.1"/>
    </source>
</evidence>
<feature type="transmembrane region" description="Helical" evidence="11">
    <location>
        <begin position="257"/>
        <end position="275"/>
    </location>
</feature>
<organism evidence="12 13">
    <name type="scientific">Pseudonocardia parietis</name>
    <dbReference type="NCBI Taxonomy" id="570936"/>
    <lineage>
        <taxon>Bacteria</taxon>
        <taxon>Bacillati</taxon>
        <taxon>Actinomycetota</taxon>
        <taxon>Actinomycetes</taxon>
        <taxon>Pseudonocardiales</taxon>
        <taxon>Pseudonocardiaceae</taxon>
        <taxon>Pseudonocardia</taxon>
    </lineage>
</organism>
<evidence type="ECO:0000256" key="8">
    <source>
        <dbReference type="ARBA" id="ARBA00023136"/>
    </source>
</evidence>
<dbReference type="InterPro" id="IPR001851">
    <property type="entry name" value="ABC_transp_permease"/>
</dbReference>
<keyword evidence="8 11" id="KW-0472">Membrane</keyword>
<dbReference type="PANTHER" id="PTHR32196">
    <property type="entry name" value="ABC TRANSPORTER PERMEASE PROTEIN YPHD-RELATED-RELATED"/>
    <property type="match status" value="1"/>
</dbReference>
<comment type="subunit">
    <text evidence="2">The complex is composed of two ATP-binding proteins (LsrA), two transmembrane proteins (LsrC and LsrD) and a solute-binding protein (LsrB).</text>
</comment>
<reference evidence="12 13" key="1">
    <citation type="submission" date="2021-03" db="EMBL/GenBank/DDBJ databases">
        <title>Sequencing the genomes of 1000 actinobacteria strains.</title>
        <authorList>
            <person name="Klenk H.-P."/>
        </authorList>
    </citation>
    <scope>NUCLEOTIDE SEQUENCE [LARGE SCALE GENOMIC DNA]</scope>
    <source>
        <strain evidence="12 13">DSM 45256</strain>
    </source>
</reference>
<keyword evidence="3" id="KW-0813">Transport</keyword>
<comment type="caution">
    <text evidence="12">The sequence shown here is derived from an EMBL/GenBank/DDBJ whole genome shotgun (WGS) entry which is preliminary data.</text>
</comment>
<evidence type="ECO:0000256" key="7">
    <source>
        <dbReference type="ARBA" id="ARBA00022989"/>
    </source>
</evidence>
<proteinExistence type="predicted"/>
<dbReference type="CDD" id="cd06579">
    <property type="entry name" value="TM_PBP1_transp_AraH_like"/>
    <property type="match status" value="1"/>
</dbReference>
<evidence type="ECO:0000256" key="3">
    <source>
        <dbReference type="ARBA" id="ARBA00022448"/>
    </source>
</evidence>
<feature type="transmembrane region" description="Helical" evidence="11">
    <location>
        <begin position="53"/>
        <end position="74"/>
    </location>
</feature>
<comment type="function">
    <text evidence="9">Part of the ABC transporter complex LsrABCD involved in autoinducer 2 (AI-2) import. Probably responsible for the translocation of the substrate across the membrane.</text>
</comment>
<evidence type="ECO:0000256" key="9">
    <source>
        <dbReference type="ARBA" id="ARBA00025439"/>
    </source>
</evidence>
<evidence type="ECO:0000256" key="1">
    <source>
        <dbReference type="ARBA" id="ARBA00004651"/>
    </source>
</evidence>
<feature type="transmembrane region" description="Helical" evidence="11">
    <location>
        <begin position="27"/>
        <end position="47"/>
    </location>
</feature>
<evidence type="ECO:0000256" key="4">
    <source>
        <dbReference type="ARBA" id="ARBA00022475"/>
    </source>
</evidence>
<comment type="subcellular location">
    <subcellularLocation>
        <location evidence="1">Cell membrane</location>
        <topology evidence="1">Multi-pass membrane protein</topology>
    </subcellularLocation>
</comment>
<dbReference type="EMBL" id="JAGINU010000001">
    <property type="protein sequence ID" value="MBP2366820.1"/>
    <property type="molecule type" value="Genomic_DNA"/>
</dbReference>
<feature type="transmembrane region" description="Helical" evidence="11">
    <location>
        <begin position="81"/>
        <end position="100"/>
    </location>
</feature>
<dbReference type="Proteomes" id="UP001519295">
    <property type="component" value="Unassembled WGS sequence"/>
</dbReference>
<dbReference type="Pfam" id="PF02653">
    <property type="entry name" value="BPD_transp_2"/>
    <property type="match status" value="1"/>
</dbReference>
<evidence type="ECO:0000313" key="13">
    <source>
        <dbReference type="Proteomes" id="UP001519295"/>
    </source>
</evidence>
<keyword evidence="7 11" id="KW-1133">Transmembrane helix</keyword>
<feature type="transmembrane region" description="Helical" evidence="11">
    <location>
        <begin position="168"/>
        <end position="197"/>
    </location>
</feature>
<evidence type="ECO:0000256" key="11">
    <source>
        <dbReference type="SAM" id="Phobius"/>
    </source>
</evidence>
<feature type="transmembrane region" description="Helical" evidence="11">
    <location>
        <begin position="136"/>
        <end position="156"/>
    </location>
</feature>
<evidence type="ECO:0000256" key="10">
    <source>
        <dbReference type="ARBA" id="ARBA00039382"/>
    </source>
</evidence>
<dbReference type="RefSeq" id="WP_210026916.1">
    <property type="nucleotide sequence ID" value="NZ_JAGINU010000001.1"/>
</dbReference>
<evidence type="ECO:0000256" key="2">
    <source>
        <dbReference type="ARBA" id="ARBA00011262"/>
    </source>
</evidence>
<protein>
    <recommendedName>
        <fullName evidence="10">Autoinducer 2 import system permease protein LsrC</fullName>
    </recommendedName>
</protein>
<dbReference type="PANTHER" id="PTHR32196:SF29">
    <property type="entry name" value="AUTOINDUCER 2 IMPORT SYSTEM PERMEASE PROTEIN LSRC"/>
    <property type="match status" value="1"/>
</dbReference>
<feature type="transmembrane region" description="Helical" evidence="11">
    <location>
        <begin position="282"/>
        <end position="301"/>
    </location>
</feature>
<keyword evidence="4" id="KW-1003">Cell membrane</keyword>
<sequence length="338" mass="34206">MPTSNVRTAPVPAVPPEPRPRRAYREAGLGVVLVVLVVLFATLTPRFATGDTFAQVGTEMSIVLIVAVGQALVLFTRNIDVSVGSTVGLTAYLAASLTAAVPGLPLVLTVLASCLVGAVLGAVNGALVATLRVPSIMVTLGTLYIFRGIDSALAGSSQITAQSLPDSYAGIATATVAGVPLMFLYALAVAAVAHLVVRHTLTGRTMLAVGSAPSSAERTGIASKRLVFGAYTVTGLLCGLAGVLWGARYGTVDSSVATGFELVVLAAVVVGGVSITGGVGTIGGVVLGAAILSVISTGLALADVSAFWLQAIQGLVIILAITLDLVLRRRMEFRGVST</sequence>
<evidence type="ECO:0000256" key="6">
    <source>
        <dbReference type="ARBA" id="ARBA00022692"/>
    </source>
</evidence>
<evidence type="ECO:0000256" key="5">
    <source>
        <dbReference type="ARBA" id="ARBA00022519"/>
    </source>
</evidence>
<feature type="transmembrane region" description="Helical" evidence="11">
    <location>
        <begin position="226"/>
        <end position="245"/>
    </location>
</feature>
<feature type="transmembrane region" description="Helical" evidence="11">
    <location>
        <begin position="106"/>
        <end position="129"/>
    </location>
</feature>
<feature type="transmembrane region" description="Helical" evidence="11">
    <location>
        <begin position="307"/>
        <end position="327"/>
    </location>
</feature>
<name>A0ABS4VSF1_9PSEU</name>
<keyword evidence="5" id="KW-0997">Cell inner membrane</keyword>
<keyword evidence="13" id="KW-1185">Reference proteome</keyword>
<accession>A0ABS4VSF1</accession>